<dbReference type="AlphaFoldDB" id="A0A7J7N4G1"/>
<evidence type="ECO:0000313" key="2">
    <source>
        <dbReference type="Proteomes" id="UP000541444"/>
    </source>
</evidence>
<proteinExistence type="predicted"/>
<accession>A0A7J7N4G1</accession>
<reference evidence="1 2" key="1">
    <citation type="journal article" date="2020" name="IScience">
        <title>Genome Sequencing of the Endangered Kingdonia uniflora (Circaeasteraceae, Ranunculales) Reveals Potential Mechanisms of Evolutionary Specialization.</title>
        <authorList>
            <person name="Sun Y."/>
            <person name="Deng T."/>
            <person name="Zhang A."/>
            <person name="Moore M.J."/>
            <person name="Landis J.B."/>
            <person name="Lin N."/>
            <person name="Zhang H."/>
            <person name="Zhang X."/>
            <person name="Huang J."/>
            <person name="Zhang X."/>
            <person name="Sun H."/>
            <person name="Wang H."/>
        </authorList>
    </citation>
    <scope>NUCLEOTIDE SEQUENCE [LARGE SCALE GENOMIC DNA]</scope>
    <source>
        <strain evidence="1">TB1705</strain>
        <tissue evidence="1">Leaf</tissue>
    </source>
</reference>
<keyword evidence="2" id="KW-1185">Reference proteome</keyword>
<dbReference type="Proteomes" id="UP000541444">
    <property type="component" value="Unassembled WGS sequence"/>
</dbReference>
<dbReference type="EMBL" id="JACGCM010001064">
    <property type="protein sequence ID" value="KAF6162013.1"/>
    <property type="molecule type" value="Genomic_DNA"/>
</dbReference>
<comment type="caution">
    <text evidence="1">The sequence shown here is derived from an EMBL/GenBank/DDBJ whole genome shotgun (WGS) entry which is preliminary data.</text>
</comment>
<sequence>MVCVVVKKCIVCHTFQEIKFERSLEYDSATSLMNYEVSRSNTGKMSALKVLNDASKNRALLIEVPLIRTINTVVRSPHRLVNLEGVEL</sequence>
<gene>
    <name evidence="1" type="ORF">GIB67_021934</name>
</gene>
<evidence type="ECO:0000313" key="1">
    <source>
        <dbReference type="EMBL" id="KAF6162013.1"/>
    </source>
</evidence>
<protein>
    <submittedName>
        <fullName evidence="1">Uncharacterized protein</fullName>
    </submittedName>
</protein>
<feature type="non-terminal residue" evidence="1">
    <location>
        <position position="88"/>
    </location>
</feature>
<name>A0A7J7N4G1_9MAGN</name>
<organism evidence="1 2">
    <name type="scientific">Kingdonia uniflora</name>
    <dbReference type="NCBI Taxonomy" id="39325"/>
    <lineage>
        <taxon>Eukaryota</taxon>
        <taxon>Viridiplantae</taxon>
        <taxon>Streptophyta</taxon>
        <taxon>Embryophyta</taxon>
        <taxon>Tracheophyta</taxon>
        <taxon>Spermatophyta</taxon>
        <taxon>Magnoliopsida</taxon>
        <taxon>Ranunculales</taxon>
        <taxon>Circaeasteraceae</taxon>
        <taxon>Kingdonia</taxon>
    </lineage>
</organism>